<evidence type="ECO:0000256" key="1">
    <source>
        <dbReference type="ARBA" id="ARBA00004651"/>
    </source>
</evidence>
<dbReference type="EMBL" id="FXUL01000021">
    <property type="protein sequence ID" value="SMP74726.1"/>
    <property type="molecule type" value="Genomic_DNA"/>
</dbReference>
<evidence type="ECO:0000256" key="6">
    <source>
        <dbReference type="ARBA" id="ARBA00023136"/>
    </source>
</evidence>
<dbReference type="Proteomes" id="UP001158049">
    <property type="component" value="Unassembled WGS sequence"/>
</dbReference>
<evidence type="ECO:0000256" key="4">
    <source>
        <dbReference type="ARBA" id="ARBA00022692"/>
    </source>
</evidence>
<feature type="transmembrane region" description="Helical" evidence="7">
    <location>
        <begin position="38"/>
        <end position="57"/>
    </location>
</feature>
<comment type="subcellular location">
    <subcellularLocation>
        <location evidence="1">Cell membrane</location>
        <topology evidence="1">Multi-pass membrane protein</topology>
    </subcellularLocation>
</comment>
<accession>A0ABY1QLA1</accession>
<evidence type="ECO:0000313" key="8">
    <source>
        <dbReference type="EMBL" id="SMP74726.1"/>
    </source>
</evidence>
<feature type="transmembrane region" description="Helical" evidence="7">
    <location>
        <begin position="122"/>
        <end position="140"/>
    </location>
</feature>
<reference evidence="8 9" key="1">
    <citation type="submission" date="2017-05" db="EMBL/GenBank/DDBJ databases">
        <authorList>
            <person name="Varghese N."/>
            <person name="Submissions S."/>
        </authorList>
    </citation>
    <scope>NUCLEOTIDE SEQUENCE [LARGE SCALE GENOMIC DNA]</scope>
    <source>
        <strain evidence="8 9">DSM 26001</strain>
    </source>
</reference>
<evidence type="ECO:0000256" key="5">
    <source>
        <dbReference type="ARBA" id="ARBA00022989"/>
    </source>
</evidence>
<keyword evidence="3" id="KW-1003">Cell membrane</keyword>
<feature type="transmembrane region" description="Helical" evidence="7">
    <location>
        <begin position="212"/>
        <end position="235"/>
    </location>
</feature>
<dbReference type="PRINTS" id="PR00953">
    <property type="entry name" value="TYPE3IMRPROT"/>
</dbReference>
<keyword evidence="8" id="KW-0966">Cell projection</keyword>
<evidence type="ECO:0000256" key="2">
    <source>
        <dbReference type="ARBA" id="ARBA00009772"/>
    </source>
</evidence>
<keyword evidence="5 7" id="KW-1133">Transmembrane helix</keyword>
<feature type="transmembrane region" description="Helical" evidence="7">
    <location>
        <begin position="177"/>
        <end position="200"/>
    </location>
</feature>
<feature type="transmembrane region" description="Helical" evidence="7">
    <location>
        <begin position="12"/>
        <end position="32"/>
    </location>
</feature>
<keyword evidence="6 7" id="KW-0472">Membrane</keyword>
<keyword evidence="4 7" id="KW-0812">Transmembrane</keyword>
<name>A0ABY1QLA1_9BURK</name>
<sequence>MTALHIDAQSLLAGLLLSIRLGMVLFMTPVLGGAGVPARIRVLALLALTSCLTLALAPSIAVDMRSTPAVLMAMVHEALWGGLMGFGLNTAFAAFLVGGRLLDLQMGFGVATLFDPGTRTQVPLLGLLLQMTGIAAFLGVDGHHMALRGLALSVRAAPLGSSPLGVSPAVVLQQFGLMFSLGMMLVSAAVLCVFLADAGMSVVARVLPQANVFLLSIPVKIVAGLSVLAMSAPLMGPVLLRIFESVFRYWDALPGR</sequence>
<dbReference type="InterPro" id="IPR002010">
    <property type="entry name" value="T3SS_IM_R"/>
</dbReference>
<protein>
    <submittedName>
        <fullName evidence="8">Flagellar biosynthetic protein FliR</fullName>
    </submittedName>
</protein>
<proteinExistence type="inferred from homology"/>
<comment type="caution">
    <text evidence="8">The sequence shown here is derived from an EMBL/GenBank/DDBJ whole genome shotgun (WGS) entry which is preliminary data.</text>
</comment>
<feature type="transmembrane region" description="Helical" evidence="7">
    <location>
        <begin position="78"/>
        <end position="102"/>
    </location>
</feature>
<keyword evidence="8" id="KW-0282">Flagellum</keyword>
<comment type="similarity">
    <text evidence="2">Belongs to the FliR/MopE/SpaR family.</text>
</comment>
<organism evidence="8 9">
    <name type="scientific">Noviherbaspirillum suwonense</name>
    <dbReference type="NCBI Taxonomy" id="1224511"/>
    <lineage>
        <taxon>Bacteria</taxon>
        <taxon>Pseudomonadati</taxon>
        <taxon>Pseudomonadota</taxon>
        <taxon>Betaproteobacteria</taxon>
        <taxon>Burkholderiales</taxon>
        <taxon>Oxalobacteraceae</taxon>
        <taxon>Noviherbaspirillum</taxon>
    </lineage>
</organism>
<keyword evidence="8" id="KW-0969">Cilium</keyword>
<gene>
    <name evidence="8" type="ORF">SAMN06295970_12177</name>
</gene>
<dbReference type="PANTHER" id="PTHR30065">
    <property type="entry name" value="FLAGELLAR BIOSYNTHETIC PROTEIN FLIR"/>
    <property type="match status" value="1"/>
</dbReference>
<dbReference type="Pfam" id="PF01311">
    <property type="entry name" value="Bac_export_1"/>
    <property type="match status" value="1"/>
</dbReference>
<dbReference type="RefSeq" id="WP_283444513.1">
    <property type="nucleotide sequence ID" value="NZ_FXUL01000021.1"/>
</dbReference>
<dbReference type="PANTHER" id="PTHR30065:SF1">
    <property type="entry name" value="SURFACE PRESENTATION OF ANTIGENS PROTEIN SPAR"/>
    <property type="match status" value="1"/>
</dbReference>
<keyword evidence="9" id="KW-1185">Reference proteome</keyword>
<evidence type="ECO:0000256" key="7">
    <source>
        <dbReference type="SAM" id="Phobius"/>
    </source>
</evidence>
<evidence type="ECO:0000313" key="9">
    <source>
        <dbReference type="Proteomes" id="UP001158049"/>
    </source>
</evidence>
<evidence type="ECO:0000256" key="3">
    <source>
        <dbReference type="ARBA" id="ARBA00022475"/>
    </source>
</evidence>